<keyword evidence="2" id="KW-0808">Transferase</keyword>
<keyword evidence="1" id="KW-0472">Membrane</keyword>
<keyword evidence="1" id="KW-1133">Transmembrane helix</keyword>
<dbReference type="EMBL" id="LNIX01000001">
    <property type="protein sequence ID" value="OXA64096.1"/>
    <property type="molecule type" value="Genomic_DNA"/>
</dbReference>
<dbReference type="Proteomes" id="UP000198287">
    <property type="component" value="Unassembled WGS sequence"/>
</dbReference>
<feature type="transmembrane region" description="Helical" evidence="1">
    <location>
        <begin position="34"/>
        <end position="54"/>
    </location>
</feature>
<protein>
    <submittedName>
        <fullName evidence="2">Histone-lysine N-methyltransferase, H3 lysine-4 specific</fullName>
    </submittedName>
</protein>
<accession>A0A226F5B5</accession>
<evidence type="ECO:0000313" key="2">
    <source>
        <dbReference type="EMBL" id="OXA64096.1"/>
    </source>
</evidence>
<evidence type="ECO:0000313" key="3">
    <source>
        <dbReference type="Proteomes" id="UP000198287"/>
    </source>
</evidence>
<dbReference type="GO" id="GO:0008168">
    <property type="term" value="F:methyltransferase activity"/>
    <property type="evidence" value="ECO:0007669"/>
    <property type="project" value="UniProtKB-KW"/>
</dbReference>
<dbReference type="AlphaFoldDB" id="A0A226F5B5"/>
<sequence length="158" mass="17840">MSVTHQAATLVEYVPETAAKISETKRLSMKMAEVQLASLMASLLMIFATLVLLISSPTLAEVPAKTAALSTYEPEPSSYYRGQRQIGGYYQPYYSSYYQRPYYNTQAYGYYNNGGWYPSSQYGYYNSYSRPYYNNYYSGGGGYDDAVVVPQPVRGGYF</sequence>
<gene>
    <name evidence="2" type="ORF">Fcan01_03248</name>
</gene>
<dbReference type="GO" id="GO:0032259">
    <property type="term" value="P:methylation"/>
    <property type="evidence" value="ECO:0007669"/>
    <property type="project" value="UniProtKB-KW"/>
</dbReference>
<keyword evidence="2" id="KW-0489">Methyltransferase</keyword>
<evidence type="ECO:0000256" key="1">
    <source>
        <dbReference type="SAM" id="Phobius"/>
    </source>
</evidence>
<proteinExistence type="predicted"/>
<name>A0A226F5B5_FOLCA</name>
<comment type="caution">
    <text evidence="2">The sequence shown here is derived from an EMBL/GenBank/DDBJ whole genome shotgun (WGS) entry which is preliminary data.</text>
</comment>
<keyword evidence="3" id="KW-1185">Reference proteome</keyword>
<reference evidence="2 3" key="1">
    <citation type="submission" date="2015-12" db="EMBL/GenBank/DDBJ databases">
        <title>The genome of Folsomia candida.</title>
        <authorList>
            <person name="Faddeeva A."/>
            <person name="Derks M.F."/>
            <person name="Anvar Y."/>
            <person name="Smit S."/>
            <person name="Van Straalen N."/>
            <person name="Roelofs D."/>
        </authorList>
    </citation>
    <scope>NUCLEOTIDE SEQUENCE [LARGE SCALE GENOMIC DNA]</scope>
    <source>
        <strain evidence="2 3">VU population</strain>
        <tissue evidence="2">Whole body</tissue>
    </source>
</reference>
<organism evidence="2 3">
    <name type="scientific">Folsomia candida</name>
    <name type="common">Springtail</name>
    <dbReference type="NCBI Taxonomy" id="158441"/>
    <lineage>
        <taxon>Eukaryota</taxon>
        <taxon>Metazoa</taxon>
        <taxon>Ecdysozoa</taxon>
        <taxon>Arthropoda</taxon>
        <taxon>Hexapoda</taxon>
        <taxon>Collembola</taxon>
        <taxon>Entomobryomorpha</taxon>
        <taxon>Isotomoidea</taxon>
        <taxon>Isotomidae</taxon>
        <taxon>Proisotominae</taxon>
        <taxon>Folsomia</taxon>
    </lineage>
</organism>
<keyword evidence="1" id="KW-0812">Transmembrane</keyword>